<keyword evidence="17" id="KW-1185">Reference proteome</keyword>
<dbReference type="Gene3D" id="3.30.450.20">
    <property type="entry name" value="PAS domain"/>
    <property type="match status" value="2"/>
</dbReference>
<dbReference type="SMART" id="SM00387">
    <property type="entry name" value="HATPase_c"/>
    <property type="match status" value="1"/>
</dbReference>
<evidence type="ECO:0000256" key="6">
    <source>
        <dbReference type="ARBA" id="ARBA00022741"/>
    </source>
</evidence>
<dbReference type="FunFam" id="1.10.287.130:FF:000038">
    <property type="entry name" value="Sensory transduction histidine kinase"/>
    <property type="match status" value="1"/>
</dbReference>
<dbReference type="SUPFAM" id="SSF55874">
    <property type="entry name" value="ATPase domain of HSP90 chaperone/DNA topoisomerase II/histidine kinase"/>
    <property type="match status" value="1"/>
</dbReference>
<evidence type="ECO:0000256" key="10">
    <source>
        <dbReference type="ARBA" id="ARBA00023136"/>
    </source>
</evidence>
<feature type="domain" description="PAS" evidence="14">
    <location>
        <begin position="160"/>
        <end position="215"/>
    </location>
</feature>
<dbReference type="Gene3D" id="3.30.565.10">
    <property type="entry name" value="Histidine kinase-like ATPase, C-terminal domain"/>
    <property type="match status" value="1"/>
</dbReference>
<feature type="domain" description="PAC" evidence="15">
    <location>
        <begin position="109"/>
        <end position="159"/>
    </location>
</feature>
<evidence type="ECO:0000259" key="13">
    <source>
        <dbReference type="PROSITE" id="PS50109"/>
    </source>
</evidence>
<dbReference type="AlphaFoldDB" id="A0A6M5YK72"/>
<evidence type="ECO:0000259" key="14">
    <source>
        <dbReference type="PROSITE" id="PS50112"/>
    </source>
</evidence>
<feature type="domain" description="PAS" evidence="14">
    <location>
        <begin position="32"/>
        <end position="85"/>
    </location>
</feature>
<dbReference type="Pfam" id="PF13426">
    <property type="entry name" value="PAS_9"/>
    <property type="match status" value="2"/>
</dbReference>
<accession>A0A6M5YK72</accession>
<dbReference type="InterPro" id="IPR003594">
    <property type="entry name" value="HATPase_dom"/>
</dbReference>
<dbReference type="SMART" id="SM00091">
    <property type="entry name" value="PAS"/>
    <property type="match status" value="2"/>
</dbReference>
<evidence type="ECO:0000256" key="12">
    <source>
        <dbReference type="SAM" id="MobiDB-lite"/>
    </source>
</evidence>
<dbReference type="GO" id="GO:0005886">
    <property type="term" value="C:plasma membrane"/>
    <property type="evidence" value="ECO:0007669"/>
    <property type="project" value="TreeGrafter"/>
</dbReference>
<evidence type="ECO:0000256" key="2">
    <source>
        <dbReference type="ARBA" id="ARBA00004370"/>
    </source>
</evidence>
<proteinExistence type="predicted"/>
<dbReference type="InterPro" id="IPR003661">
    <property type="entry name" value="HisK_dim/P_dom"/>
</dbReference>
<dbReference type="SMART" id="SM00388">
    <property type="entry name" value="HisKA"/>
    <property type="match status" value="1"/>
</dbReference>
<feature type="domain" description="Histidine kinase" evidence="13">
    <location>
        <begin position="305"/>
        <end position="525"/>
    </location>
</feature>
<evidence type="ECO:0000256" key="3">
    <source>
        <dbReference type="ARBA" id="ARBA00012438"/>
    </source>
</evidence>
<dbReference type="InterPro" id="IPR035965">
    <property type="entry name" value="PAS-like_dom_sf"/>
</dbReference>
<keyword evidence="7" id="KW-0418">Kinase</keyword>
<dbReference type="InterPro" id="IPR001610">
    <property type="entry name" value="PAC"/>
</dbReference>
<keyword evidence="4" id="KW-0597">Phosphoprotein</keyword>
<dbReference type="InterPro" id="IPR000700">
    <property type="entry name" value="PAS-assoc_C"/>
</dbReference>
<evidence type="ECO:0000256" key="11">
    <source>
        <dbReference type="ARBA" id="ARBA00023306"/>
    </source>
</evidence>
<dbReference type="GO" id="GO:0016829">
    <property type="term" value="F:lyase activity"/>
    <property type="evidence" value="ECO:0007669"/>
    <property type="project" value="UniProtKB-KW"/>
</dbReference>
<evidence type="ECO:0000256" key="9">
    <source>
        <dbReference type="ARBA" id="ARBA00023012"/>
    </source>
</evidence>
<sequence length="525" mass="57821">MVPNPLGLPAPPFASLPPTAADPCSELDRAPVEDKFRGLLEAAPDAIFLVDEAGRIALMNTQAERMFGYARGDLMGHPIEVLVPERFRGHHPAHRSGYAREPRVRAMGEGQELYGLRKDGTEFPVEISLSPLATGAERYTISAVRDVTQRKEAEDAIRFGQERFRVLVEGVKDYAIYLLDPAGHVLSWNVGAERIKGYPAEEIVGRHVSVFYPRDAVDRGWPAEELRRAAAEGRFEDEGWRVRKDGSLFWANVVITSVFDAAGRLQGFAKVTRDLTERKRHEQALQEKNVELEKANRAKDHFLATMSHELRTPLNAIIGFTGTLLMRLPGPLTVDQEKQLRTVQTSARHLLSLINDLLDLAKIESGKVELRSDPLVAQHVVQEVVTALRPLAEAKGLRFEAPPAGDVVVRADRRALSQILINLINNAIKFTETGTVALDVVRRDDAGRAAVAFVVSDTGAGIRPEDQPRLFQAFTQIDAPETRKQEGTGLGLHLSAKLAELLGGRITVESEFGRGSTFTLVLVGG</sequence>
<dbReference type="Pfam" id="PF00512">
    <property type="entry name" value="HisKA"/>
    <property type="match status" value="1"/>
</dbReference>
<dbReference type="RefSeq" id="WP_171469854.1">
    <property type="nucleotide sequence ID" value="NZ_CP053452.2"/>
</dbReference>
<keyword evidence="9" id="KW-0902">Two-component regulatory system</keyword>
<dbReference type="PRINTS" id="PR00344">
    <property type="entry name" value="BCTRLSENSOR"/>
</dbReference>
<dbReference type="CDD" id="cd00130">
    <property type="entry name" value="PAS"/>
    <property type="match status" value="2"/>
</dbReference>
<keyword evidence="5" id="KW-0808">Transferase</keyword>
<dbReference type="PROSITE" id="PS50109">
    <property type="entry name" value="HIS_KIN"/>
    <property type="match status" value="1"/>
</dbReference>
<gene>
    <name evidence="16" type="ORF">FTUN_1211</name>
</gene>
<dbReference type="CDD" id="cd16922">
    <property type="entry name" value="HATPase_EvgS-ArcB-TorS-like"/>
    <property type="match status" value="1"/>
</dbReference>
<keyword evidence="16" id="KW-0456">Lyase</keyword>
<evidence type="ECO:0000313" key="17">
    <source>
        <dbReference type="Proteomes" id="UP000503447"/>
    </source>
</evidence>
<dbReference type="GO" id="GO:0009927">
    <property type="term" value="F:histidine phosphotransfer kinase activity"/>
    <property type="evidence" value="ECO:0007669"/>
    <property type="project" value="TreeGrafter"/>
</dbReference>
<comment type="subcellular location">
    <subcellularLocation>
        <location evidence="2">Membrane</location>
    </subcellularLocation>
</comment>
<organism evidence="16 17">
    <name type="scientific">Frigoriglobus tundricola</name>
    <dbReference type="NCBI Taxonomy" id="2774151"/>
    <lineage>
        <taxon>Bacteria</taxon>
        <taxon>Pseudomonadati</taxon>
        <taxon>Planctomycetota</taxon>
        <taxon>Planctomycetia</taxon>
        <taxon>Gemmatales</taxon>
        <taxon>Gemmataceae</taxon>
        <taxon>Frigoriglobus</taxon>
    </lineage>
</organism>
<dbReference type="FunFam" id="3.30.565.10:FF:000010">
    <property type="entry name" value="Sensor histidine kinase RcsC"/>
    <property type="match status" value="1"/>
</dbReference>
<dbReference type="CDD" id="cd00082">
    <property type="entry name" value="HisKA"/>
    <property type="match status" value="1"/>
</dbReference>
<dbReference type="SUPFAM" id="SSF55785">
    <property type="entry name" value="PYP-like sensor domain (PAS domain)"/>
    <property type="match status" value="2"/>
</dbReference>
<feature type="compositionally biased region" description="Pro residues" evidence="12">
    <location>
        <begin position="1"/>
        <end position="15"/>
    </location>
</feature>
<dbReference type="EMBL" id="CP053452">
    <property type="protein sequence ID" value="QJW93701.1"/>
    <property type="molecule type" value="Genomic_DNA"/>
</dbReference>
<evidence type="ECO:0000256" key="4">
    <source>
        <dbReference type="ARBA" id="ARBA00022553"/>
    </source>
</evidence>
<evidence type="ECO:0000256" key="8">
    <source>
        <dbReference type="ARBA" id="ARBA00022840"/>
    </source>
</evidence>
<evidence type="ECO:0000256" key="7">
    <source>
        <dbReference type="ARBA" id="ARBA00022777"/>
    </source>
</evidence>
<protein>
    <recommendedName>
        <fullName evidence="3">histidine kinase</fullName>
        <ecNumber evidence="3">2.7.13.3</ecNumber>
    </recommendedName>
</protein>
<dbReference type="EC" id="2.7.13.3" evidence="3"/>
<dbReference type="Proteomes" id="UP000503447">
    <property type="component" value="Chromosome"/>
</dbReference>
<dbReference type="InterPro" id="IPR005467">
    <property type="entry name" value="His_kinase_dom"/>
</dbReference>
<feature type="region of interest" description="Disordered" evidence="12">
    <location>
        <begin position="1"/>
        <end position="22"/>
    </location>
</feature>
<dbReference type="Gene3D" id="1.10.287.130">
    <property type="match status" value="1"/>
</dbReference>
<dbReference type="InterPro" id="IPR036097">
    <property type="entry name" value="HisK_dim/P_sf"/>
</dbReference>
<keyword evidence="11" id="KW-0131">Cell cycle</keyword>
<evidence type="ECO:0000259" key="15">
    <source>
        <dbReference type="PROSITE" id="PS50113"/>
    </source>
</evidence>
<comment type="catalytic activity">
    <reaction evidence="1">
        <text>ATP + protein L-histidine = ADP + protein N-phospho-L-histidine.</text>
        <dbReference type="EC" id="2.7.13.3"/>
    </reaction>
</comment>
<name>A0A6M5YK72_9BACT</name>
<dbReference type="PANTHER" id="PTHR43047:SF72">
    <property type="entry name" value="OSMOSENSING HISTIDINE PROTEIN KINASE SLN1"/>
    <property type="match status" value="1"/>
</dbReference>
<dbReference type="PROSITE" id="PS50113">
    <property type="entry name" value="PAC"/>
    <property type="match status" value="2"/>
</dbReference>
<reference evidence="17" key="1">
    <citation type="submission" date="2020-05" db="EMBL/GenBank/DDBJ databases">
        <title>Frigoriglobus tundricola gen. nov., sp. nov., a psychrotolerant cellulolytic planctomycete of the family Gemmataceae with two divergent copies of 16S rRNA gene.</title>
        <authorList>
            <person name="Kulichevskaya I.S."/>
            <person name="Ivanova A.A."/>
            <person name="Naumoff D.G."/>
            <person name="Beletsky A.V."/>
            <person name="Rijpstra W.I.C."/>
            <person name="Sinninghe Damste J.S."/>
            <person name="Mardanov A.V."/>
            <person name="Ravin N.V."/>
            <person name="Dedysh S.N."/>
        </authorList>
    </citation>
    <scope>NUCLEOTIDE SEQUENCE [LARGE SCALE GENOMIC DNA]</scope>
    <source>
        <strain evidence="17">PL17</strain>
    </source>
</reference>
<evidence type="ECO:0000256" key="1">
    <source>
        <dbReference type="ARBA" id="ARBA00000085"/>
    </source>
</evidence>
<dbReference type="PANTHER" id="PTHR43047">
    <property type="entry name" value="TWO-COMPONENT HISTIDINE PROTEIN KINASE"/>
    <property type="match status" value="1"/>
</dbReference>
<dbReference type="SMART" id="SM00086">
    <property type="entry name" value="PAC"/>
    <property type="match status" value="2"/>
</dbReference>
<dbReference type="PROSITE" id="PS50112">
    <property type="entry name" value="PAS"/>
    <property type="match status" value="2"/>
</dbReference>
<dbReference type="InterPro" id="IPR000014">
    <property type="entry name" value="PAS"/>
</dbReference>
<dbReference type="KEGG" id="ftj:FTUN_1211"/>
<dbReference type="GO" id="GO:0000155">
    <property type="term" value="F:phosphorelay sensor kinase activity"/>
    <property type="evidence" value="ECO:0007669"/>
    <property type="project" value="InterPro"/>
</dbReference>
<dbReference type="SUPFAM" id="SSF47384">
    <property type="entry name" value="Homodimeric domain of signal transducing histidine kinase"/>
    <property type="match status" value="1"/>
</dbReference>
<dbReference type="GO" id="GO:0005524">
    <property type="term" value="F:ATP binding"/>
    <property type="evidence" value="ECO:0007669"/>
    <property type="project" value="UniProtKB-KW"/>
</dbReference>
<keyword evidence="10" id="KW-0472">Membrane</keyword>
<dbReference type="InterPro" id="IPR004358">
    <property type="entry name" value="Sig_transdc_His_kin-like_C"/>
</dbReference>
<evidence type="ECO:0000256" key="5">
    <source>
        <dbReference type="ARBA" id="ARBA00022679"/>
    </source>
</evidence>
<evidence type="ECO:0000313" key="16">
    <source>
        <dbReference type="EMBL" id="QJW93701.1"/>
    </source>
</evidence>
<dbReference type="InterPro" id="IPR036890">
    <property type="entry name" value="HATPase_C_sf"/>
</dbReference>
<keyword evidence="6" id="KW-0547">Nucleotide-binding</keyword>
<dbReference type="Pfam" id="PF02518">
    <property type="entry name" value="HATPase_c"/>
    <property type="match status" value="1"/>
</dbReference>
<dbReference type="NCBIfam" id="TIGR00229">
    <property type="entry name" value="sensory_box"/>
    <property type="match status" value="2"/>
</dbReference>
<keyword evidence="8" id="KW-0067">ATP-binding</keyword>
<feature type="domain" description="PAC" evidence="15">
    <location>
        <begin position="235"/>
        <end position="287"/>
    </location>
</feature>